<comment type="caution">
    <text evidence="7">The sequence shown here is derived from an EMBL/GenBank/DDBJ whole genome shotgun (WGS) entry which is preliminary data.</text>
</comment>
<name>A0A3L7K0H7_9BACI</name>
<feature type="transmembrane region" description="Helical" evidence="6">
    <location>
        <begin position="6"/>
        <end position="37"/>
    </location>
</feature>
<organism evidence="7 8">
    <name type="scientific">Falsibacillus albus</name>
    <dbReference type="NCBI Taxonomy" id="2478915"/>
    <lineage>
        <taxon>Bacteria</taxon>
        <taxon>Bacillati</taxon>
        <taxon>Bacillota</taxon>
        <taxon>Bacilli</taxon>
        <taxon>Bacillales</taxon>
        <taxon>Bacillaceae</taxon>
        <taxon>Falsibacillus</taxon>
    </lineage>
</organism>
<dbReference type="PANTHER" id="PTHR43701:SF2">
    <property type="entry name" value="MEMBRANE TRANSPORTER PROTEIN YJNA-RELATED"/>
    <property type="match status" value="1"/>
</dbReference>
<evidence type="ECO:0000313" key="7">
    <source>
        <dbReference type="EMBL" id="RLQ96546.1"/>
    </source>
</evidence>
<accession>A0A3L7K0H7</accession>
<dbReference type="AlphaFoldDB" id="A0A3L7K0H7"/>
<dbReference type="OrthoDB" id="9780109at2"/>
<reference evidence="7 8" key="1">
    <citation type="submission" date="2018-10" db="EMBL/GenBank/DDBJ databases">
        <title>Falsibacillus sp. genome draft.</title>
        <authorList>
            <person name="Shi S."/>
        </authorList>
    </citation>
    <scope>NUCLEOTIDE SEQUENCE [LARGE SCALE GENOMIC DNA]</scope>
    <source>
        <strain evidence="7 8">GY 10110</strain>
    </source>
</reference>
<feature type="transmembrane region" description="Helical" evidence="6">
    <location>
        <begin position="49"/>
        <end position="67"/>
    </location>
</feature>
<feature type="transmembrane region" description="Helical" evidence="6">
    <location>
        <begin position="108"/>
        <end position="127"/>
    </location>
</feature>
<evidence type="ECO:0000256" key="3">
    <source>
        <dbReference type="ARBA" id="ARBA00022692"/>
    </source>
</evidence>
<feature type="transmembrane region" description="Helical" evidence="6">
    <location>
        <begin position="255"/>
        <end position="272"/>
    </location>
</feature>
<evidence type="ECO:0000256" key="4">
    <source>
        <dbReference type="ARBA" id="ARBA00022989"/>
    </source>
</evidence>
<dbReference type="Pfam" id="PF01925">
    <property type="entry name" value="TauE"/>
    <property type="match status" value="1"/>
</dbReference>
<dbReference type="RefSeq" id="WP_121679567.1">
    <property type="nucleotide sequence ID" value="NZ_RCVZ01000003.1"/>
</dbReference>
<evidence type="ECO:0000256" key="1">
    <source>
        <dbReference type="ARBA" id="ARBA00004141"/>
    </source>
</evidence>
<dbReference type="EMBL" id="RCVZ01000003">
    <property type="protein sequence ID" value="RLQ96546.1"/>
    <property type="molecule type" value="Genomic_DNA"/>
</dbReference>
<keyword evidence="6" id="KW-1003">Cell membrane</keyword>
<keyword evidence="4 6" id="KW-1133">Transmembrane helix</keyword>
<evidence type="ECO:0000256" key="5">
    <source>
        <dbReference type="ARBA" id="ARBA00023136"/>
    </source>
</evidence>
<evidence type="ECO:0000313" key="8">
    <source>
        <dbReference type="Proteomes" id="UP000276770"/>
    </source>
</evidence>
<protein>
    <recommendedName>
        <fullName evidence="6">Probable membrane transporter protein</fullName>
    </recommendedName>
</protein>
<keyword evidence="3 6" id="KW-0812">Transmembrane</keyword>
<dbReference type="PANTHER" id="PTHR43701">
    <property type="entry name" value="MEMBRANE TRANSPORTER PROTEIN MJ0441-RELATED"/>
    <property type="match status" value="1"/>
</dbReference>
<dbReference type="InterPro" id="IPR051598">
    <property type="entry name" value="TSUP/Inactive_protease-like"/>
</dbReference>
<comment type="similarity">
    <text evidence="2 6">Belongs to the 4-toluene sulfonate uptake permease (TSUP) (TC 2.A.102) family.</text>
</comment>
<dbReference type="Proteomes" id="UP000276770">
    <property type="component" value="Unassembled WGS sequence"/>
</dbReference>
<gene>
    <name evidence="7" type="ORF">D9X91_05420</name>
</gene>
<proteinExistence type="inferred from homology"/>
<feature type="transmembrane region" description="Helical" evidence="6">
    <location>
        <begin position="187"/>
        <end position="211"/>
    </location>
</feature>
<dbReference type="InterPro" id="IPR002781">
    <property type="entry name" value="TM_pro_TauE-like"/>
</dbReference>
<evidence type="ECO:0000256" key="2">
    <source>
        <dbReference type="ARBA" id="ARBA00009142"/>
    </source>
</evidence>
<dbReference type="GO" id="GO:0005886">
    <property type="term" value="C:plasma membrane"/>
    <property type="evidence" value="ECO:0007669"/>
    <property type="project" value="UniProtKB-SubCell"/>
</dbReference>
<evidence type="ECO:0000256" key="6">
    <source>
        <dbReference type="RuleBase" id="RU363041"/>
    </source>
</evidence>
<keyword evidence="8" id="KW-1185">Reference proteome</keyword>
<sequence length="274" mass="29188">MEWIVLLVIGLCAGTLGSLVGLGGGIIIVPGLLYIGAFTSQGQEMTPQLAVGTSLIVMIFTGLSSTLSYMKHKTIDYKSGLLFFLGSGPGGIAGAWMNKGLKMEEFNIYFGIFMIIVAIILMVKKYLKPISHSPKYSSKRTFIDPQGIEYTYGYHPALGILISFVVGFCSGLFGIGGGSLMVPAMILLFLFPAHVATATSMFIIFLSSIVSSSVHAALGNVDWLYAGVLIPGAWFGAKAGVYLNTKLPSKTLVNILRVVIIIVGVKLIYEGISG</sequence>
<keyword evidence="5 6" id="KW-0472">Membrane</keyword>
<comment type="subcellular location">
    <subcellularLocation>
        <location evidence="6">Cell membrane</location>
        <topology evidence="6">Multi-pass membrane protein</topology>
    </subcellularLocation>
    <subcellularLocation>
        <location evidence="1">Membrane</location>
        <topology evidence="1">Multi-pass membrane protein</topology>
    </subcellularLocation>
</comment>
<feature type="transmembrane region" description="Helical" evidence="6">
    <location>
        <begin position="154"/>
        <end position="175"/>
    </location>
</feature>
<feature type="transmembrane region" description="Helical" evidence="6">
    <location>
        <begin position="223"/>
        <end position="243"/>
    </location>
</feature>